<protein>
    <recommendedName>
        <fullName evidence="3">HNH domain-containing protein</fullName>
    </recommendedName>
</protein>
<dbReference type="AlphaFoldDB" id="A0AAX1MYI9"/>
<sequence>MKKEKEGECELCKKNLRLTFHHLIPKSNHKNKWFRKNYDMMEMRERGIMVCRSCHSFIHKTHSEKVLGRHFNTLEKLLEDERILKYVRWAQNH</sequence>
<organism evidence="1 2">
    <name type="scientific">Flammeovirga yaeyamensis</name>
    <dbReference type="NCBI Taxonomy" id="367791"/>
    <lineage>
        <taxon>Bacteria</taxon>
        <taxon>Pseudomonadati</taxon>
        <taxon>Bacteroidota</taxon>
        <taxon>Cytophagia</taxon>
        <taxon>Cytophagales</taxon>
        <taxon>Flammeovirgaceae</taxon>
        <taxon>Flammeovirga</taxon>
    </lineage>
</organism>
<evidence type="ECO:0000313" key="2">
    <source>
        <dbReference type="Proteomes" id="UP000678679"/>
    </source>
</evidence>
<dbReference type="KEGG" id="fya:KMW28_11990"/>
<proteinExistence type="predicted"/>
<name>A0AAX1MYI9_9BACT</name>
<dbReference type="Proteomes" id="UP000678679">
    <property type="component" value="Chromosome 1"/>
</dbReference>
<gene>
    <name evidence="1" type="ORF">KMW28_11990</name>
</gene>
<evidence type="ECO:0000313" key="1">
    <source>
        <dbReference type="EMBL" id="QWG00373.1"/>
    </source>
</evidence>
<accession>A0AAX1MYI9</accession>
<reference evidence="1 2" key="1">
    <citation type="submission" date="2021-05" db="EMBL/GenBank/DDBJ databases">
        <title>Comparative genomic studies on the polysaccharide-degrading batcterial strains of the Flammeovirga genus.</title>
        <authorList>
            <person name="Zewei F."/>
            <person name="Zheng Z."/>
            <person name="Yu L."/>
            <person name="Ruyue G."/>
            <person name="Yanhong M."/>
            <person name="Yuanyuan C."/>
            <person name="Jingyan G."/>
            <person name="Wenjun H."/>
        </authorList>
    </citation>
    <scope>NUCLEOTIDE SEQUENCE [LARGE SCALE GENOMIC DNA]</scope>
    <source>
        <strain evidence="1 2">NBRC:100898</strain>
    </source>
</reference>
<keyword evidence="2" id="KW-1185">Reference proteome</keyword>
<evidence type="ECO:0008006" key="3">
    <source>
        <dbReference type="Google" id="ProtNLM"/>
    </source>
</evidence>
<dbReference type="EMBL" id="CP076132">
    <property type="protein sequence ID" value="QWG00373.1"/>
    <property type="molecule type" value="Genomic_DNA"/>
</dbReference>
<dbReference type="PANTHER" id="PTHR37827:SF1">
    <property type="entry name" value="HNH DOMAIN-CONTAINING PROTEIN"/>
    <property type="match status" value="1"/>
</dbReference>
<dbReference type="PANTHER" id="PTHR37827">
    <property type="entry name" value="TUDOR DOMAIN-CONTAINING PROTEIN"/>
    <property type="match status" value="1"/>
</dbReference>
<dbReference type="RefSeq" id="WP_066206730.1">
    <property type="nucleotide sequence ID" value="NZ_CP076132.1"/>
</dbReference>